<dbReference type="PANTHER" id="PTHR45977:SF4">
    <property type="entry name" value="RING-TYPE DOMAIN-CONTAINING PROTEIN"/>
    <property type="match status" value="1"/>
</dbReference>
<evidence type="ECO:0000256" key="7">
    <source>
        <dbReference type="ARBA" id="ARBA00022741"/>
    </source>
</evidence>
<dbReference type="GO" id="GO:0005524">
    <property type="term" value="F:ATP binding"/>
    <property type="evidence" value="ECO:0007669"/>
    <property type="project" value="UniProtKB-KW"/>
</dbReference>
<feature type="compositionally biased region" description="Polar residues" evidence="15">
    <location>
        <begin position="392"/>
        <end position="402"/>
    </location>
</feature>
<feature type="region of interest" description="Disordered" evidence="15">
    <location>
        <begin position="930"/>
        <end position="973"/>
    </location>
</feature>
<evidence type="ECO:0000256" key="1">
    <source>
        <dbReference type="ARBA" id="ARBA00000900"/>
    </source>
</evidence>
<dbReference type="VEuPathDB" id="ToxoDB:NCLIV_042900"/>
<evidence type="ECO:0000256" key="6">
    <source>
        <dbReference type="ARBA" id="ARBA00022723"/>
    </source>
</evidence>
<accession>F0VC89</accession>
<dbReference type="InParanoid" id="F0VC89"/>
<evidence type="ECO:0000259" key="16">
    <source>
        <dbReference type="PROSITE" id="PS50089"/>
    </source>
</evidence>
<feature type="region of interest" description="Disordered" evidence="15">
    <location>
        <begin position="1"/>
        <end position="45"/>
    </location>
</feature>
<dbReference type="GO" id="GO:0008270">
    <property type="term" value="F:zinc ion binding"/>
    <property type="evidence" value="ECO:0007669"/>
    <property type="project" value="UniProtKB-KW"/>
</dbReference>
<dbReference type="Proteomes" id="UP000007494">
    <property type="component" value="Chromosome IX"/>
</dbReference>
<feature type="compositionally biased region" description="Basic and acidic residues" evidence="15">
    <location>
        <begin position="348"/>
        <end position="365"/>
    </location>
</feature>
<dbReference type="SUPFAM" id="SSF57850">
    <property type="entry name" value="RING/U-box"/>
    <property type="match status" value="1"/>
</dbReference>
<dbReference type="OrthoDB" id="8062037at2759"/>
<dbReference type="EC" id="2.3.2.27" evidence="3"/>
<dbReference type="GO" id="GO:0006511">
    <property type="term" value="P:ubiquitin-dependent protein catabolic process"/>
    <property type="evidence" value="ECO:0007669"/>
    <property type="project" value="TreeGrafter"/>
</dbReference>
<evidence type="ECO:0000256" key="3">
    <source>
        <dbReference type="ARBA" id="ARBA00012483"/>
    </source>
</evidence>
<dbReference type="GeneID" id="13440208"/>
<feature type="region of interest" description="Disordered" evidence="15">
    <location>
        <begin position="261"/>
        <end position="426"/>
    </location>
</feature>
<dbReference type="Pfam" id="PF13639">
    <property type="entry name" value="zf-RING_2"/>
    <property type="match status" value="1"/>
</dbReference>
<dbReference type="eggNOG" id="KOG0800">
    <property type="taxonomic scope" value="Eukaryota"/>
</dbReference>
<reference evidence="18" key="4">
    <citation type="journal article" date="2015" name="PLoS ONE">
        <title>Comprehensive Evaluation of Toxoplasma gondii VEG and Neospora caninum LIV Genomes with Tachyzoite Stage Transcriptome and Proteome Defines Novel Transcript Features.</title>
        <authorList>
            <person name="Ramaprasad A."/>
            <person name="Mourier T."/>
            <person name="Naeem R."/>
            <person name="Malas T.B."/>
            <person name="Moussa E."/>
            <person name="Panigrahi A."/>
            <person name="Vermont S.J."/>
            <person name="Otto T.D."/>
            <person name="Wastling J."/>
            <person name="Pain A."/>
        </authorList>
    </citation>
    <scope>NUCLEOTIDE SEQUENCE</scope>
    <source>
        <strain evidence="18">Liverpool</strain>
    </source>
</reference>
<sequence length="988" mass="108067">MEEEKEAFQNRAGSAATQSDSGCSASSHAGANAAGTPMAAENSTPSLQPLQKRKLEKLHVLPIGHKAADREVFAVLKKMMADDVLLQQYLAFEVPVRGTESPGELEMEEPSRAETSTGNEANTLSSCTYIVVDCCPRSGYVGTDTLVFLAGKPLQPLRRVQLLALVHPNSSYAHRAGIHTYQQLFEQAPSFPSLDRQEPYVEDSAAVYTLSSVNLPSTVASTRSGHLLSPFTPAFLTGRQAGPDEEFPFGFTDIIEDLESASSNTSTSDDETGGLGAAPPGARFRGPDDCGRRGFSLQGPTVPRLASRGDVTEVGEGDSSDCSGVTTNGRPESFESQQSAASSSTRATEGRRGSRGSGDSRRGPEIRGFSAGCSSAEAPPSQNGEDRPCPAGSNTEEQTRQSVPVVASEGDTSLSRRASAAERRRLQRRRLQHSQFFEAEPSAGNRRRGRLPGTIRVRLRERMSAVHAGGLGSGVCRSGKRLDRLDPETLFREFVGPYLSSRMYGRRGRTRSTIVLYPGKKLVVGDLTFVVWATDPRNSPGFVDENTSIYISLDPYGEFKRVHFVPFSDTLPTTYRFDFYDDYLKPFLLENTWRNFTRGDVYSYRGVEFKLIATEPVSSTIARVGPETTVYYQGTVEPTIMDLLPPDILHRIRRLPVRLQPFAVVSAAQALDPQVLMRVIPAASIRGPRQGINEQMVEVLRDRLVHPFSFVAYLRAFRDLCERKLPSEAKREESQQRHPDVPADSPKRQDGMDSRMQDNGPQESSAGVTNISEQPSEAEKREVEQTEDKASSVPWGMVHPTAFFDAASFVCETGHEGGPSEERRTPGEEKNPEKSSRQAAGVTGDEGKAGATVSPNEGAAGGKPSPSLCEDEFERPSCTVCTLTLEEGDLSIVLPCGHVFHWQCAHAWLRCNSTCPNCRADINVLLKRDNGEGSESGVASRLRRSTRERLQSDRQGTDWHRRSTVGEQENRPGGLGDAFRSWFGSILS</sequence>
<name>F0VC89_NEOCL</name>
<evidence type="ECO:0000256" key="14">
    <source>
        <dbReference type="PROSITE-ProRule" id="PRU00175"/>
    </source>
</evidence>
<proteinExistence type="predicted"/>
<gene>
    <name evidence="18" type="ORF">BN1204_042900</name>
    <name evidence="17" type="ORF">NCLIV_042900</name>
</gene>
<evidence type="ECO:0000256" key="4">
    <source>
        <dbReference type="ARBA" id="ARBA00022679"/>
    </source>
</evidence>
<dbReference type="EMBL" id="LN714484">
    <property type="protein sequence ID" value="CEL68537.1"/>
    <property type="molecule type" value="Genomic_DNA"/>
</dbReference>
<keyword evidence="19" id="KW-1185">Reference proteome</keyword>
<keyword evidence="5" id="KW-0812">Transmembrane</keyword>
<feature type="compositionally biased region" description="Polar residues" evidence="15">
    <location>
        <begin position="320"/>
        <end position="330"/>
    </location>
</feature>
<evidence type="ECO:0000256" key="8">
    <source>
        <dbReference type="ARBA" id="ARBA00022771"/>
    </source>
</evidence>
<keyword evidence="10" id="KW-0862">Zinc</keyword>
<dbReference type="CDD" id="cd16454">
    <property type="entry name" value="RING-H2_PA-TM-RING"/>
    <property type="match status" value="1"/>
</dbReference>
<evidence type="ECO:0000256" key="5">
    <source>
        <dbReference type="ARBA" id="ARBA00022692"/>
    </source>
</evidence>
<evidence type="ECO:0000256" key="9">
    <source>
        <dbReference type="ARBA" id="ARBA00022786"/>
    </source>
</evidence>
<reference evidence="17" key="1">
    <citation type="submission" date="2011-02" db="EMBL/GenBank/DDBJ databases">
        <authorList>
            <person name="Aslett M."/>
        </authorList>
    </citation>
    <scope>NUCLEOTIDE SEQUENCE</scope>
    <source>
        <strain evidence="17">Liverpool</strain>
    </source>
</reference>
<keyword evidence="12" id="KW-1133">Transmembrane helix</keyword>
<feature type="region of interest" description="Disordered" evidence="15">
    <location>
        <begin position="728"/>
        <end position="796"/>
    </location>
</feature>
<feature type="compositionally biased region" description="Basic and acidic residues" evidence="15">
    <location>
        <begin position="813"/>
        <end position="836"/>
    </location>
</feature>
<keyword evidence="7" id="KW-0547">Nucleotide-binding</keyword>
<feature type="compositionally biased region" description="Low complexity" evidence="15">
    <location>
        <begin position="19"/>
        <end position="40"/>
    </location>
</feature>
<feature type="compositionally biased region" description="Polar residues" evidence="15">
    <location>
        <begin position="757"/>
        <end position="775"/>
    </location>
</feature>
<reference evidence="19" key="3">
    <citation type="journal article" date="2012" name="PLoS Pathog.">
        <title>Comparative genomics of the apicomplexan parasites Toxoplasma gondii and Neospora caninum: Coccidia differing in host range and transmission strategy.</title>
        <authorList>
            <person name="Reid A.J."/>
            <person name="Vermont S.J."/>
            <person name="Cotton J.A."/>
            <person name="Harris D."/>
            <person name="Hill-Cawthorne G.A."/>
            <person name="Konen-Waisman S."/>
            <person name="Latham S.M."/>
            <person name="Mourier T."/>
            <person name="Norton R."/>
            <person name="Quail M.A."/>
            <person name="Sanders M."/>
            <person name="Shanmugam D."/>
            <person name="Sohal A."/>
            <person name="Wasmuth J.D."/>
            <person name="Brunk B."/>
            <person name="Grigg M.E."/>
            <person name="Howard J.C."/>
            <person name="Parkinson J."/>
            <person name="Roos D.S."/>
            <person name="Trees A.J."/>
            <person name="Berriman M."/>
            <person name="Pain A."/>
            <person name="Wastling J.M."/>
        </authorList>
    </citation>
    <scope>NUCLEOTIDE SEQUENCE [LARGE SCALE GENOMIC DNA]</scope>
    <source>
        <strain evidence="19">Liverpool</strain>
    </source>
</reference>
<dbReference type="InterPro" id="IPR001841">
    <property type="entry name" value="Znf_RING"/>
</dbReference>
<evidence type="ECO:0000256" key="15">
    <source>
        <dbReference type="SAM" id="MobiDB-lite"/>
    </source>
</evidence>
<dbReference type="OMA" id="DLTFVVW"/>
<keyword evidence="8 14" id="KW-0863">Zinc-finger</keyword>
<feature type="region of interest" description="Disordered" evidence="15">
    <location>
        <begin position="99"/>
        <end position="119"/>
    </location>
</feature>
<keyword evidence="4" id="KW-0808">Transferase</keyword>
<evidence type="ECO:0000256" key="10">
    <source>
        <dbReference type="ARBA" id="ARBA00022833"/>
    </source>
</evidence>
<evidence type="ECO:0000313" key="17">
    <source>
        <dbReference type="EMBL" id="CBZ51223.1"/>
    </source>
</evidence>
<reference evidence="17" key="2">
    <citation type="submission" date="2011-03" db="EMBL/GenBank/DDBJ databases">
        <title>Comparative genomics and transcriptomics of Neospora caninum and Toxoplasma gondii.</title>
        <authorList>
            <person name="Reid A.J."/>
            <person name="Sohal A."/>
            <person name="Harris D."/>
            <person name="Quail M."/>
            <person name="Sanders M."/>
            <person name="Berriman M."/>
            <person name="Wastling J.M."/>
            <person name="Pain A."/>
        </authorList>
    </citation>
    <scope>NUCLEOTIDE SEQUENCE</scope>
    <source>
        <strain evidence="17">Liverpool</strain>
    </source>
</reference>
<dbReference type="Gene3D" id="3.10.330.10">
    <property type="match status" value="1"/>
</dbReference>
<organism evidence="17 19">
    <name type="scientific">Neospora caninum (strain Liverpool)</name>
    <dbReference type="NCBI Taxonomy" id="572307"/>
    <lineage>
        <taxon>Eukaryota</taxon>
        <taxon>Sar</taxon>
        <taxon>Alveolata</taxon>
        <taxon>Apicomplexa</taxon>
        <taxon>Conoidasida</taxon>
        <taxon>Coccidia</taxon>
        <taxon>Eucoccidiorida</taxon>
        <taxon>Eimeriorina</taxon>
        <taxon>Sarcocystidae</taxon>
        <taxon>Neospora</taxon>
    </lineage>
</organism>
<dbReference type="InterPro" id="IPR013083">
    <property type="entry name" value="Znf_RING/FYVE/PHD"/>
</dbReference>
<protein>
    <recommendedName>
        <fullName evidence="3">RING-type E3 ubiquitin transferase</fullName>
        <ecNumber evidence="3">2.3.2.27</ecNumber>
    </recommendedName>
</protein>
<keyword evidence="9" id="KW-0833">Ubl conjugation pathway</keyword>
<evidence type="ECO:0000313" key="19">
    <source>
        <dbReference type="Proteomes" id="UP000007494"/>
    </source>
</evidence>
<dbReference type="EMBL" id="FR823385">
    <property type="protein sequence ID" value="CBZ51223.1"/>
    <property type="molecule type" value="Genomic_DNA"/>
</dbReference>
<keyword evidence="11" id="KW-0067">ATP-binding</keyword>
<keyword evidence="6" id="KW-0479">Metal-binding</keyword>
<dbReference type="Gene3D" id="3.30.40.10">
    <property type="entry name" value="Zinc/RING finger domain, C3HC4 (zinc finger)"/>
    <property type="match status" value="1"/>
</dbReference>
<evidence type="ECO:0000256" key="13">
    <source>
        <dbReference type="ARBA" id="ARBA00023136"/>
    </source>
</evidence>
<dbReference type="PROSITE" id="PS50089">
    <property type="entry name" value="ZF_RING_2"/>
    <property type="match status" value="1"/>
</dbReference>
<feature type="compositionally biased region" description="Basic and acidic residues" evidence="15">
    <location>
        <begin position="728"/>
        <end position="756"/>
    </location>
</feature>
<evidence type="ECO:0000256" key="2">
    <source>
        <dbReference type="ARBA" id="ARBA00004141"/>
    </source>
</evidence>
<comment type="catalytic activity">
    <reaction evidence="1">
        <text>S-ubiquitinyl-[E2 ubiquitin-conjugating enzyme]-L-cysteine + [acceptor protein]-L-lysine = [E2 ubiquitin-conjugating enzyme]-L-cysteine + N(6)-ubiquitinyl-[acceptor protein]-L-lysine.</text>
        <dbReference type="EC" id="2.3.2.27"/>
    </reaction>
</comment>
<feature type="region of interest" description="Disordered" evidence="15">
    <location>
        <begin position="812"/>
        <end position="869"/>
    </location>
</feature>
<dbReference type="GO" id="GO:0061630">
    <property type="term" value="F:ubiquitin protein ligase activity"/>
    <property type="evidence" value="ECO:0007669"/>
    <property type="project" value="UniProtKB-EC"/>
</dbReference>
<feature type="compositionally biased region" description="Basic and acidic residues" evidence="15">
    <location>
        <begin position="945"/>
        <end position="961"/>
    </location>
</feature>
<comment type="subcellular location">
    <subcellularLocation>
        <location evidence="2">Membrane</location>
        <topology evidence="2">Multi-pass membrane protein</topology>
    </subcellularLocation>
</comment>
<dbReference type="GO" id="GO:0016020">
    <property type="term" value="C:membrane"/>
    <property type="evidence" value="ECO:0007669"/>
    <property type="project" value="UniProtKB-SubCell"/>
</dbReference>
<dbReference type="GO" id="GO:0016567">
    <property type="term" value="P:protein ubiquitination"/>
    <property type="evidence" value="ECO:0007669"/>
    <property type="project" value="TreeGrafter"/>
</dbReference>
<dbReference type="SMART" id="SM00184">
    <property type="entry name" value="RING"/>
    <property type="match status" value="1"/>
</dbReference>
<keyword evidence="13" id="KW-0472">Membrane</keyword>
<feature type="compositionally biased region" description="Low complexity" evidence="15">
    <location>
        <begin position="335"/>
        <end position="347"/>
    </location>
</feature>
<evidence type="ECO:0000256" key="11">
    <source>
        <dbReference type="ARBA" id="ARBA00022840"/>
    </source>
</evidence>
<evidence type="ECO:0000256" key="12">
    <source>
        <dbReference type="ARBA" id="ARBA00022989"/>
    </source>
</evidence>
<dbReference type="SUPFAM" id="SSF54585">
    <property type="entry name" value="Cdc48 domain 2-like"/>
    <property type="match status" value="1"/>
</dbReference>
<feature type="compositionally biased region" description="Basic and acidic residues" evidence="15">
    <location>
        <begin position="777"/>
        <end position="790"/>
    </location>
</feature>
<dbReference type="PANTHER" id="PTHR45977">
    <property type="entry name" value="TARGET OF ERK KINASE MPK-1"/>
    <property type="match status" value="1"/>
</dbReference>
<dbReference type="InterPro" id="IPR029067">
    <property type="entry name" value="CDC48_domain_2-like_sf"/>
</dbReference>
<dbReference type="AlphaFoldDB" id="F0VC89"/>
<feature type="domain" description="RING-type" evidence="16">
    <location>
        <begin position="878"/>
        <end position="919"/>
    </location>
</feature>
<evidence type="ECO:0000313" key="18">
    <source>
        <dbReference type="EMBL" id="CEL68537.1"/>
    </source>
</evidence>
<dbReference type="RefSeq" id="XP_003881256.1">
    <property type="nucleotide sequence ID" value="XM_003881207.1"/>
</dbReference>